<dbReference type="SMART" id="SM00388">
    <property type="entry name" value="HisKA"/>
    <property type="match status" value="1"/>
</dbReference>
<evidence type="ECO:0000256" key="3">
    <source>
        <dbReference type="ARBA" id="ARBA00012438"/>
    </source>
</evidence>
<keyword evidence="8" id="KW-1133">Transmembrane helix</keyword>
<sequence>MRGGQWIIYGADPVVPWYISRSLLAALVGGSTLMVGATAIGAYRTVSKTLDPVEAISAELAEITSTDLGRRVPEPRHRDEIQKLAQIVNQTLDRLQAAVERERRFASDASHDLRSPITAMRTQVEEALLYPSEADWPAMAQAQLAGLERLQAIVTDLLALCRLDAGAGGATDLVDLSELVGSELARRVHQRTIVTRLHPGAVVTGDRLQLIRLLTNLYDGIGAVDDPLASAHGDPHGDDDHACVREAR</sequence>
<dbReference type="PANTHER" id="PTHR45436:SF5">
    <property type="entry name" value="SENSOR HISTIDINE KINASE TRCS"/>
    <property type="match status" value="1"/>
</dbReference>
<dbReference type="Pfam" id="PF00512">
    <property type="entry name" value="HisKA"/>
    <property type="match status" value="1"/>
</dbReference>
<comment type="subcellular location">
    <subcellularLocation>
        <location evidence="2">Cell membrane</location>
    </subcellularLocation>
</comment>
<dbReference type="SUPFAM" id="SSF47384">
    <property type="entry name" value="Homodimeric domain of signal transducing histidine kinase"/>
    <property type="match status" value="1"/>
</dbReference>
<comment type="catalytic activity">
    <reaction evidence="1">
        <text>ATP + protein L-histidine = ADP + protein N-phospho-L-histidine.</text>
        <dbReference type="EC" id="2.7.13.3"/>
    </reaction>
</comment>
<keyword evidence="5" id="KW-0808">Transferase</keyword>
<keyword evidence="8" id="KW-0472">Membrane</keyword>
<gene>
    <name evidence="11" type="ORF">ACFFRN_08210</name>
</gene>
<proteinExistence type="predicted"/>
<accession>A0ABV5PTP2</accession>
<dbReference type="Pfam" id="PF00672">
    <property type="entry name" value="HAMP"/>
    <property type="match status" value="1"/>
</dbReference>
<keyword evidence="9" id="KW-0902">Two-component regulatory system</keyword>
<organism evidence="11 12">
    <name type="scientific">Nonomuraea roseola</name>
    <dbReference type="NCBI Taxonomy" id="46179"/>
    <lineage>
        <taxon>Bacteria</taxon>
        <taxon>Bacillati</taxon>
        <taxon>Actinomycetota</taxon>
        <taxon>Actinomycetes</taxon>
        <taxon>Streptosporangiales</taxon>
        <taxon>Streptosporangiaceae</taxon>
        <taxon>Nonomuraea</taxon>
    </lineage>
</organism>
<dbReference type="Proteomes" id="UP001589646">
    <property type="component" value="Unassembled WGS sequence"/>
</dbReference>
<dbReference type="SUPFAM" id="SSF158472">
    <property type="entry name" value="HAMP domain-like"/>
    <property type="match status" value="1"/>
</dbReference>
<dbReference type="CDD" id="cd00082">
    <property type="entry name" value="HisKA"/>
    <property type="match status" value="1"/>
</dbReference>
<evidence type="ECO:0000256" key="4">
    <source>
        <dbReference type="ARBA" id="ARBA00022553"/>
    </source>
</evidence>
<dbReference type="EMBL" id="JBHMCE010000002">
    <property type="protein sequence ID" value="MFB9526594.1"/>
    <property type="molecule type" value="Genomic_DNA"/>
</dbReference>
<dbReference type="InterPro" id="IPR050428">
    <property type="entry name" value="TCS_sensor_his_kinase"/>
</dbReference>
<dbReference type="InterPro" id="IPR003661">
    <property type="entry name" value="HisK_dim/P_dom"/>
</dbReference>
<name>A0ABV5PTP2_9ACTN</name>
<evidence type="ECO:0000256" key="6">
    <source>
        <dbReference type="ARBA" id="ARBA00022692"/>
    </source>
</evidence>
<evidence type="ECO:0000256" key="8">
    <source>
        <dbReference type="ARBA" id="ARBA00022989"/>
    </source>
</evidence>
<keyword evidence="12" id="KW-1185">Reference proteome</keyword>
<dbReference type="SMART" id="SM00304">
    <property type="entry name" value="HAMP"/>
    <property type="match status" value="1"/>
</dbReference>
<evidence type="ECO:0000313" key="12">
    <source>
        <dbReference type="Proteomes" id="UP001589646"/>
    </source>
</evidence>
<dbReference type="GO" id="GO:0016301">
    <property type="term" value="F:kinase activity"/>
    <property type="evidence" value="ECO:0007669"/>
    <property type="project" value="UniProtKB-KW"/>
</dbReference>
<dbReference type="Gene3D" id="1.10.287.130">
    <property type="match status" value="1"/>
</dbReference>
<dbReference type="CDD" id="cd06225">
    <property type="entry name" value="HAMP"/>
    <property type="match status" value="1"/>
</dbReference>
<feature type="domain" description="HAMP" evidence="10">
    <location>
        <begin position="47"/>
        <end position="100"/>
    </location>
</feature>
<dbReference type="PANTHER" id="PTHR45436">
    <property type="entry name" value="SENSOR HISTIDINE KINASE YKOH"/>
    <property type="match status" value="1"/>
</dbReference>
<evidence type="ECO:0000256" key="1">
    <source>
        <dbReference type="ARBA" id="ARBA00000085"/>
    </source>
</evidence>
<evidence type="ECO:0000313" key="11">
    <source>
        <dbReference type="EMBL" id="MFB9526594.1"/>
    </source>
</evidence>
<keyword evidence="7 11" id="KW-0418">Kinase</keyword>
<evidence type="ECO:0000256" key="2">
    <source>
        <dbReference type="ARBA" id="ARBA00004236"/>
    </source>
</evidence>
<evidence type="ECO:0000256" key="9">
    <source>
        <dbReference type="ARBA" id="ARBA00023012"/>
    </source>
</evidence>
<dbReference type="InterPro" id="IPR036097">
    <property type="entry name" value="HisK_dim/P_sf"/>
</dbReference>
<dbReference type="InterPro" id="IPR003660">
    <property type="entry name" value="HAMP_dom"/>
</dbReference>
<keyword evidence="4" id="KW-0597">Phosphoprotein</keyword>
<dbReference type="EC" id="2.7.13.3" evidence="3"/>
<comment type="caution">
    <text evidence="11">The sequence shown here is derived from an EMBL/GenBank/DDBJ whole genome shotgun (WGS) entry which is preliminary data.</text>
</comment>
<keyword evidence="6" id="KW-0812">Transmembrane</keyword>
<evidence type="ECO:0000259" key="10">
    <source>
        <dbReference type="PROSITE" id="PS50885"/>
    </source>
</evidence>
<evidence type="ECO:0000256" key="7">
    <source>
        <dbReference type="ARBA" id="ARBA00022777"/>
    </source>
</evidence>
<dbReference type="PROSITE" id="PS50885">
    <property type="entry name" value="HAMP"/>
    <property type="match status" value="1"/>
</dbReference>
<protein>
    <recommendedName>
        <fullName evidence="3">histidine kinase</fullName>
        <ecNumber evidence="3">2.7.13.3</ecNumber>
    </recommendedName>
</protein>
<reference evidence="11 12" key="1">
    <citation type="submission" date="2024-09" db="EMBL/GenBank/DDBJ databases">
        <authorList>
            <person name="Sun Q."/>
            <person name="Mori K."/>
        </authorList>
    </citation>
    <scope>NUCLEOTIDE SEQUENCE [LARGE SCALE GENOMIC DNA]</scope>
    <source>
        <strain evidence="11 12">JCM 3323</strain>
    </source>
</reference>
<dbReference type="RefSeq" id="WP_346120355.1">
    <property type="nucleotide sequence ID" value="NZ_BAAAXC010000011.1"/>
</dbReference>
<evidence type="ECO:0000256" key="5">
    <source>
        <dbReference type="ARBA" id="ARBA00022679"/>
    </source>
</evidence>